<comment type="caution">
    <text evidence="2">The sequence shown here is derived from an EMBL/GenBank/DDBJ whole genome shotgun (WGS) entry which is preliminary data.</text>
</comment>
<gene>
    <name evidence="2" type="ORF">GCM10017771_07900</name>
</gene>
<sequence length="65" mass="6472">MNASLDAAAEEPGKPTAVGPERIPLVQLAAQSNGALSRAVTRAVSNGVEGRGPGRVSVAAFQSSV</sequence>
<dbReference type="RefSeq" id="WP_189780948.1">
    <property type="nucleotide sequence ID" value="NZ_BNAT01000002.1"/>
</dbReference>
<dbReference type="InterPro" id="IPR026334">
    <property type="entry name" value="FxSxx-COOH"/>
</dbReference>
<name>A0A919GDH7_9ACTN</name>
<reference evidence="2" key="1">
    <citation type="journal article" date="2014" name="Int. J. Syst. Evol. Microbiol.">
        <title>Complete genome sequence of Corynebacterium casei LMG S-19264T (=DSM 44701T), isolated from a smear-ripened cheese.</title>
        <authorList>
            <consortium name="US DOE Joint Genome Institute (JGI-PGF)"/>
            <person name="Walter F."/>
            <person name="Albersmeier A."/>
            <person name="Kalinowski J."/>
            <person name="Ruckert C."/>
        </authorList>
    </citation>
    <scope>NUCLEOTIDE SEQUENCE</scope>
    <source>
        <strain evidence="2">CGMCC 4.7403</strain>
    </source>
</reference>
<dbReference type="AlphaFoldDB" id="A0A919GDH7"/>
<proteinExistence type="predicted"/>
<evidence type="ECO:0000256" key="1">
    <source>
        <dbReference type="SAM" id="MobiDB-lite"/>
    </source>
</evidence>
<protein>
    <recommendedName>
        <fullName evidence="4">FXSXX-COOH protein</fullName>
    </recommendedName>
</protein>
<keyword evidence="3" id="KW-1185">Reference proteome</keyword>
<evidence type="ECO:0000313" key="2">
    <source>
        <dbReference type="EMBL" id="GHH82777.1"/>
    </source>
</evidence>
<dbReference type="Proteomes" id="UP000603227">
    <property type="component" value="Unassembled WGS sequence"/>
</dbReference>
<accession>A0A919GDH7</accession>
<evidence type="ECO:0000313" key="3">
    <source>
        <dbReference type="Proteomes" id="UP000603227"/>
    </source>
</evidence>
<evidence type="ECO:0008006" key="4">
    <source>
        <dbReference type="Google" id="ProtNLM"/>
    </source>
</evidence>
<dbReference type="EMBL" id="BNAT01000002">
    <property type="protein sequence ID" value="GHH82777.1"/>
    <property type="molecule type" value="Genomic_DNA"/>
</dbReference>
<organism evidence="2 3">
    <name type="scientific">Streptomyces capitiformicae</name>
    <dbReference type="NCBI Taxonomy" id="2014920"/>
    <lineage>
        <taxon>Bacteria</taxon>
        <taxon>Bacillati</taxon>
        <taxon>Actinomycetota</taxon>
        <taxon>Actinomycetes</taxon>
        <taxon>Kitasatosporales</taxon>
        <taxon>Streptomycetaceae</taxon>
        <taxon>Streptomyces</taxon>
    </lineage>
</organism>
<feature type="region of interest" description="Disordered" evidence="1">
    <location>
        <begin position="1"/>
        <end position="22"/>
    </location>
</feature>
<reference evidence="2" key="2">
    <citation type="submission" date="2020-09" db="EMBL/GenBank/DDBJ databases">
        <authorList>
            <person name="Sun Q."/>
            <person name="Zhou Y."/>
        </authorList>
    </citation>
    <scope>NUCLEOTIDE SEQUENCE</scope>
    <source>
        <strain evidence="2">CGMCC 4.7403</strain>
    </source>
</reference>
<dbReference type="NCBIfam" id="TIGR04268">
    <property type="entry name" value="FxSxx-COOH"/>
    <property type="match status" value="1"/>
</dbReference>